<dbReference type="EMBL" id="KN831985">
    <property type="protein sequence ID" value="KIO01848.1"/>
    <property type="molecule type" value="Genomic_DNA"/>
</dbReference>
<protein>
    <submittedName>
        <fullName evidence="2">Uncharacterized protein</fullName>
    </submittedName>
</protein>
<sequence length="357" mass="37538">MSALIPSKCKGLNRFLALSINDSFGGPSCTRLSSSNSESMGNNTLSPGSPSVDFLIPVSVGGSAPSAPVTSNDVDMSPIVPSASPSMNQTIFYLFTTGSAGFSMPTTSYAPPLWPSANQPSFHSFAAGNPIPPTLTTSHHPAPSTVTSVHSGSTFNWHSDQSAPPPGTPSNFTPPSAPSLFNGSSVSSVKPSSSISACMEHSRKWKADNDDDQSVVLGALSSTAASTASSAQKQRTGNMILEQVEEEVGGIHGTVHLHMTAITHAITSLAESPVPNPKPDICQDPVHLLVTKATQKLLLLDMDKFLPTNIVRITNHFKGNISHACLYLSFASNPDCMATVQHAWLEAKLNEIGRCSQ</sequence>
<feature type="compositionally biased region" description="Polar residues" evidence="1">
    <location>
        <begin position="134"/>
        <end position="162"/>
    </location>
</feature>
<evidence type="ECO:0000313" key="2">
    <source>
        <dbReference type="EMBL" id="KIO01848.1"/>
    </source>
</evidence>
<name>A0A0C3IYJ5_PISTI</name>
<evidence type="ECO:0000256" key="1">
    <source>
        <dbReference type="SAM" id="MobiDB-lite"/>
    </source>
</evidence>
<evidence type="ECO:0000313" key="3">
    <source>
        <dbReference type="Proteomes" id="UP000054217"/>
    </source>
</evidence>
<proteinExistence type="predicted"/>
<gene>
    <name evidence="2" type="ORF">M404DRAFT_28358</name>
</gene>
<organism evidence="2 3">
    <name type="scientific">Pisolithus tinctorius Marx 270</name>
    <dbReference type="NCBI Taxonomy" id="870435"/>
    <lineage>
        <taxon>Eukaryota</taxon>
        <taxon>Fungi</taxon>
        <taxon>Dikarya</taxon>
        <taxon>Basidiomycota</taxon>
        <taxon>Agaricomycotina</taxon>
        <taxon>Agaricomycetes</taxon>
        <taxon>Agaricomycetidae</taxon>
        <taxon>Boletales</taxon>
        <taxon>Sclerodermatineae</taxon>
        <taxon>Pisolithaceae</taxon>
        <taxon>Pisolithus</taxon>
    </lineage>
</organism>
<dbReference type="InParanoid" id="A0A0C3IYJ5"/>
<feature type="region of interest" description="Disordered" evidence="1">
    <location>
        <begin position="133"/>
        <end position="185"/>
    </location>
</feature>
<dbReference type="HOGENOM" id="CLU_940466_0_0_1"/>
<accession>A0A0C3IYJ5</accession>
<dbReference type="AlphaFoldDB" id="A0A0C3IYJ5"/>
<reference evidence="2 3" key="1">
    <citation type="submission" date="2014-04" db="EMBL/GenBank/DDBJ databases">
        <authorList>
            <consortium name="DOE Joint Genome Institute"/>
            <person name="Kuo A."/>
            <person name="Kohler A."/>
            <person name="Costa M.D."/>
            <person name="Nagy L.G."/>
            <person name="Floudas D."/>
            <person name="Copeland A."/>
            <person name="Barry K.W."/>
            <person name="Cichocki N."/>
            <person name="Veneault-Fourrey C."/>
            <person name="LaButti K."/>
            <person name="Lindquist E.A."/>
            <person name="Lipzen A."/>
            <person name="Lundell T."/>
            <person name="Morin E."/>
            <person name="Murat C."/>
            <person name="Sun H."/>
            <person name="Tunlid A."/>
            <person name="Henrissat B."/>
            <person name="Grigoriev I.V."/>
            <person name="Hibbett D.S."/>
            <person name="Martin F."/>
            <person name="Nordberg H.P."/>
            <person name="Cantor M.N."/>
            <person name="Hua S.X."/>
        </authorList>
    </citation>
    <scope>NUCLEOTIDE SEQUENCE [LARGE SCALE GENOMIC DNA]</scope>
    <source>
        <strain evidence="2 3">Marx 270</strain>
    </source>
</reference>
<keyword evidence="3" id="KW-1185">Reference proteome</keyword>
<reference evidence="3" key="2">
    <citation type="submission" date="2015-01" db="EMBL/GenBank/DDBJ databases">
        <title>Evolutionary Origins and Diversification of the Mycorrhizal Mutualists.</title>
        <authorList>
            <consortium name="DOE Joint Genome Institute"/>
            <consortium name="Mycorrhizal Genomics Consortium"/>
            <person name="Kohler A."/>
            <person name="Kuo A."/>
            <person name="Nagy L.G."/>
            <person name="Floudas D."/>
            <person name="Copeland A."/>
            <person name="Barry K.W."/>
            <person name="Cichocki N."/>
            <person name="Veneault-Fourrey C."/>
            <person name="LaButti K."/>
            <person name="Lindquist E.A."/>
            <person name="Lipzen A."/>
            <person name="Lundell T."/>
            <person name="Morin E."/>
            <person name="Murat C."/>
            <person name="Riley R."/>
            <person name="Ohm R."/>
            <person name="Sun H."/>
            <person name="Tunlid A."/>
            <person name="Henrissat B."/>
            <person name="Grigoriev I.V."/>
            <person name="Hibbett D.S."/>
            <person name="Martin F."/>
        </authorList>
    </citation>
    <scope>NUCLEOTIDE SEQUENCE [LARGE SCALE GENOMIC DNA]</scope>
    <source>
        <strain evidence="3">Marx 270</strain>
    </source>
</reference>
<dbReference type="Proteomes" id="UP000054217">
    <property type="component" value="Unassembled WGS sequence"/>
</dbReference>